<dbReference type="Pfam" id="PF23598">
    <property type="entry name" value="LRR_14"/>
    <property type="match status" value="1"/>
</dbReference>
<dbReference type="InterPro" id="IPR038005">
    <property type="entry name" value="RX-like_CC"/>
</dbReference>
<dbReference type="AlphaFoldDB" id="A0A061E0E1"/>
<dbReference type="InterPro" id="IPR058922">
    <property type="entry name" value="WHD_DRP"/>
</dbReference>
<dbReference type="Gene3D" id="3.40.50.300">
    <property type="entry name" value="P-loop containing nucleotide triphosphate hydrolases"/>
    <property type="match status" value="1"/>
</dbReference>
<evidence type="ECO:0000313" key="8">
    <source>
        <dbReference type="EMBL" id="EOX97786.1"/>
    </source>
</evidence>
<protein>
    <submittedName>
        <fullName evidence="8">CC-NBS-LRR class disease resistance protein</fullName>
    </submittedName>
</protein>
<evidence type="ECO:0000313" key="9">
    <source>
        <dbReference type="Proteomes" id="UP000026915"/>
    </source>
</evidence>
<dbReference type="FunFam" id="1.10.10.10:FF:000322">
    <property type="entry name" value="Probable disease resistance protein At1g63360"/>
    <property type="match status" value="1"/>
</dbReference>
<feature type="domain" description="Disease resistance protein winged helix" evidence="6">
    <location>
        <begin position="450"/>
        <end position="525"/>
    </location>
</feature>
<dbReference type="Pfam" id="PF23559">
    <property type="entry name" value="WHD_DRP"/>
    <property type="match status" value="1"/>
</dbReference>
<reference evidence="8 9" key="1">
    <citation type="journal article" date="2013" name="Genome Biol.">
        <title>The genome sequence of the most widely cultivated cacao type and its use to identify candidate genes regulating pod color.</title>
        <authorList>
            <person name="Motamayor J.C."/>
            <person name="Mockaitis K."/>
            <person name="Schmutz J."/>
            <person name="Haiminen N."/>
            <person name="Iii D.L."/>
            <person name="Cornejo O."/>
            <person name="Findley S.D."/>
            <person name="Zheng P."/>
            <person name="Utro F."/>
            <person name="Royaert S."/>
            <person name="Saski C."/>
            <person name="Jenkins J."/>
            <person name="Podicheti R."/>
            <person name="Zhao M."/>
            <person name="Scheffler B.E."/>
            <person name="Stack J.C."/>
            <person name="Feltus F.A."/>
            <person name="Mustiga G.M."/>
            <person name="Amores F."/>
            <person name="Phillips W."/>
            <person name="Marelli J.P."/>
            <person name="May G.D."/>
            <person name="Shapiro H."/>
            <person name="Ma J."/>
            <person name="Bustamante C.D."/>
            <person name="Schnell R.J."/>
            <person name="Main D."/>
            <person name="Gilbert D."/>
            <person name="Parida L."/>
            <person name="Kuhn D.N."/>
        </authorList>
    </citation>
    <scope>NUCLEOTIDE SEQUENCE [LARGE SCALE GENOMIC DNA]</scope>
    <source>
        <strain evidence="9">cv. Matina 1-6</strain>
    </source>
</reference>
<dbReference type="InterPro" id="IPR041118">
    <property type="entry name" value="Rx_N"/>
</dbReference>
<evidence type="ECO:0000259" key="4">
    <source>
        <dbReference type="Pfam" id="PF00931"/>
    </source>
</evidence>
<dbReference type="CDD" id="cd14798">
    <property type="entry name" value="RX-CC_like"/>
    <property type="match status" value="1"/>
</dbReference>
<dbReference type="InterPro" id="IPR002182">
    <property type="entry name" value="NB-ARC"/>
</dbReference>
<evidence type="ECO:0000256" key="1">
    <source>
        <dbReference type="ARBA" id="ARBA00022737"/>
    </source>
</evidence>
<dbReference type="Gramene" id="EOX97786">
    <property type="protein sequence ID" value="EOX97786"/>
    <property type="gene ID" value="TCM_006716"/>
</dbReference>
<evidence type="ECO:0000256" key="2">
    <source>
        <dbReference type="ARBA" id="ARBA00022741"/>
    </source>
</evidence>
<dbReference type="Pfam" id="PF18052">
    <property type="entry name" value="Rx_N"/>
    <property type="match status" value="1"/>
</dbReference>
<evidence type="ECO:0000256" key="3">
    <source>
        <dbReference type="ARBA" id="ARBA00022821"/>
    </source>
</evidence>
<dbReference type="PANTHER" id="PTHR23155">
    <property type="entry name" value="DISEASE RESISTANCE PROTEIN RP"/>
    <property type="match status" value="1"/>
</dbReference>
<dbReference type="InterPro" id="IPR027417">
    <property type="entry name" value="P-loop_NTPase"/>
</dbReference>
<keyword evidence="3" id="KW-0611">Plant defense</keyword>
<organism evidence="8 9">
    <name type="scientific">Theobroma cacao</name>
    <name type="common">Cacao</name>
    <name type="synonym">Cocoa</name>
    <dbReference type="NCBI Taxonomy" id="3641"/>
    <lineage>
        <taxon>Eukaryota</taxon>
        <taxon>Viridiplantae</taxon>
        <taxon>Streptophyta</taxon>
        <taxon>Embryophyta</taxon>
        <taxon>Tracheophyta</taxon>
        <taxon>Spermatophyta</taxon>
        <taxon>Magnoliopsida</taxon>
        <taxon>eudicotyledons</taxon>
        <taxon>Gunneridae</taxon>
        <taxon>Pentapetalae</taxon>
        <taxon>rosids</taxon>
        <taxon>malvids</taxon>
        <taxon>Malvales</taxon>
        <taxon>Malvaceae</taxon>
        <taxon>Byttnerioideae</taxon>
        <taxon>Theobroma</taxon>
    </lineage>
</organism>
<dbReference type="InterPro" id="IPR036388">
    <property type="entry name" value="WH-like_DNA-bd_sf"/>
</dbReference>
<keyword evidence="9" id="KW-1185">Reference proteome</keyword>
<dbReference type="FunFam" id="3.40.50.300:FF:001091">
    <property type="entry name" value="Probable disease resistance protein At1g61300"/>
    <property type="match status" value="1"/>
</dbReference>
<dbReference type="HOGENOM" id="CLU_000837_25_4_1"/>
<dbReference type="Proteomes" id="UP000026915">
    <property type="component" value="Chromosome 2"/>
</dbReference>
<dbReference type="eggNOG" id="KOG4658">
    <property type="taxonomic scope" value="Eukaryota"/>
</dbReference>
<dbReference type="OMA" id="CCASDNP"/>
<dbReference type="PANTHER" id="PTHR23155:SF1185">
    <property type="entry name" value="DISEASE RESISTANCE RPP8-LIKE PROTEIN 3-RELATED"/>
    <property type="match status" value="1"/>
</dbReference>
<feature type="domain" description="Disease resistance R13L4/SHOC-2-like LRR" evidence="7">
    <location>
        <begin position="635"/>
        <end position="923"/>
    </location>
</feature>
<dbReference type="InterPro" id="IPR044974">
    <property type="entry name" value="Disease_R_plants"/>
</dbReference>
<feature type="domain" description="NB-ARC" evidence="4">
    <location>
        <begin position="169"/>
        <end position="338"/>
    </location>
</feature>
<dbReference type="PRINTS" id="PR00364">
    <property type="entry name" value="DISEASERSIST"/>
</dbReference>
<dbReference type="GO" id="GO:0006952">
    <property type="term" value="P:defense response"/>
    <property type="evidence" value="ECO:0007669"/>
    <property type="project" value="UniProtKB-KW"/>
</dbReference>
<dbReference type="InterPro" id="IPR032675">
    <property type="entry name" value="LRR_dom_sf"/>
</dbReference>
<dbReference type="GO" id="GO:0043531">
    <property type="term" value="F:ADP binding"/>
    <property type="evidence" value="ECO:0007669"/>
    <property type="project" value="InterPro"/>
</dbReference>
<dbReference type="SUPFAM" id="SSF52058">
    <property type="entry name" value="L domain-like"/>
    <property type="match status" value="1"/>
</dbReference>
<dbReference type="InterPro" id="IPR042197">
    <property type="entry name" value="Apaf_helical"/>
</dbReference>
<keyword evidence="2" id="KW-0547">Nucleotide-binding</keyword>
<dbReference type="InterPro" id="IPR055414">
    <property type="entry name" value="LRR_R13L4/SHOC2-like"/>
</dbReference>
<keyword evidence="1" id="KW-0677">Repeat</keyword>
<dbReference type="Gene3D" id="1.10.8.430">
    <property type="entry name" value="Helical domain of apoptotic protease-activating factors"/>
    <property type="match status" value="1"/>
</dbReference>
<gene>
    <name evidence="8" type="ORF">TCM_006716</name>
</gene>
<dbReference type="FunCoup" id="A0A061E0E1">
    <property type="interactions" value="20"/>
</dbReference>
<dbReference type="Pfam" id="PF00931">
    <property type="entry name" value="NB-ARC"/>
    <property type="match status" value="1"/>
</dbReference>
<accession>A0A061E0E1</accession>
<dbReference type="Gene3D" id="1.20.5.4130">
    <property type="match status" value="1"/>
</dbReference>
<evidence type="ECO:0000259" key="7">
    <source>
        <dbReference type="Pfam" id="PF23598"/>
    </source>
</evidence>
<name>A0A061E0E1_THECC</name>
<dbReference type="Gene3D" id="1.10.10.10">
    <property type="entry name" value="Winged helix-like DNA-binding domain superfamily/Winged helix DNA-binding domain"/>
    <property type="match status" value="1"/>
</dbReference>
<dbReference type="Gene3D" id="3.80.10.10">
    <property type="entry name" value="Ribonuclease Inhibitor"/>
    <property type="match status" value="1"/>
</dbReference>
<dbReference type="GO" id="GO:0051707">
    <property type="term" value="P:response to other organism"/>
    <property type="evidence" value="ECO:0007669"/>
    <property type="project" value="UniProtKB-ARBA"/>
</dbReference>
<evidence type="ECO:0000259" key="6">
    <source>
        <dbReference type="Pfam" id="PF23559"/>
    </source>
</evidence>
<sequence length="973" mass="111659">MAEAVVSNVAARLGELVTQEAKFLWGVEDQVKRLQTELVWMKSFLKEADSRQAEDERVRLWVTEIRDIAYDAEDVIETFALKIASKRRGGISNVVKRSACIFKEGWMLHKVRSDIEGIISRTTDLVRRLQSYGIKELSDGASSSSSSKRQQLRQSYPHMKEPNAVGLDNDIKELVSVLVDEGRHFRVASICGMGGLGKTTLAKKVYHHAQVRNHFKHFVWAYISQQCQRRTVWKGILSSLGLIDEKGGILLDMGDQDLAAKLYEFLKENKCLVVLDDIWTTEDWDAISPAFPMEEETGSKILLTSRNQDVARHADPRGCLHELQCLTNDEGWKLFQHICDSAGVRTWAGLWVLLVSVPCSGEVDTGYVIEEKMEELGKDMVKQCAGLPLAIVVLGGILVTKHSLNSWQIVHENVKSYLRKGRSWGIYEAIALSYDNLPSYLKQCFLYLSVFPEDYKIPVGKLIKLWVAEDIVSLAESEENGEEVMEDVAEGYLNELVERYMVLVGERDVSSKIKTCWMHDLIRDFYLLKAKQENFIYVLDHLQMEQADVSFLSPTIGKVRRLGINDSFLIYKIKNPHLRTALFFDQNIVMEIVNRSPVLKWFRERDFKHSDAFLMLYAYYKVIHKPRGLRRYICNNFKLLRILDFGDQDILIFGILLSDIGSLIHLRFLSFGNCLFVAMLPSFISKLRCLQTLDLRNCVGVYVPNVLWKLEGLRHLYLPEVIVCSKTKLKLDILKNLQTLVNFNTENCYLENIYYMKYLRELRIITPFIVENFKEDLNLNPPIITSKHLRSLSIIKNDDDHESIDPRHLTYLFSGSLNICELHLSAKIRKLPEPQHIPSNIAHIYLGWARLDEDPLPTLQNLPNLRILELEENAFVGKVMICSAQGFPLLNALSIISQSNLEELRVSEGAMPNLHHLRIVNCRMLKMLPFISTLKELKIEKMPKAFKDKLVEGGEDSYKVQHVPSIIFQNCDD</sequence>
<feature type="domain" description="Disease resistance N-terminal" evidence="5">
    <location>
        <begin position="5"/>
        <end position="88"/>
    </location>
</feature>
<proteinExistence type="predicted"/>
<evidence type="ECO:0000259" key="5">
    <source>
        <dbReference type="Pfam" id="PF18052"/>
    </source>
</evidence>
<dbReference type="SUPFAM" id="SSF52540">
    <property type="entry name" value="P-loop containing nucleoside triphosphate hydrolases"/>
    <property type="match status" value="1"/>
</dbReference>
<dbReference type="EMBL" id="CM001880">
    <property type="protein sequence ID" value="EOX97786.1"/>
    <property type="molecule type" value="Genomic_DNA"/>
</dbReference>
<dbReference type="InParanoid" id="A0A061E0E1"/>